<sequence length="143" mass="15389">MGDKGAKVINMNGQPAGTDGTLTKYNFVGTPPTMYEHMPEVGEYRTMTVTVECTASGHKKKADGSYPAATWAIREAAIGREVDPPSDVDPDQTTIDEAIDEIQNEENAEGSEDDGVVDPDAEPDAEETTNTAYDVFNDGQRSD</sequence>
<evidence type="ECO:0000313" key="3">
    <source>
        <dbReference type="Proteomes" id="UP000594820"/>
    </source>
</evidence>
<evidence type="ECO:0000256" key="1">
    <source>
        <dbReference type="SAM" id="MobiDB-lite"/>
    </source>
</evidence>
<dbReference type="KEGG" id="vg:63027166"/>
<dbReference type="EMBL" id="MW314850">
    <property type="protein sequence ID" value="QPO17132.1"/>
    <property type="molecule type" value="Genomic_DNA"/>
</dbReference>
<dbReference type="Proteomes" id="UP000594820">
    <property type="component" value="Segment"/>
</dbReference>
<feature type="compositionally biased region" description="Acidic residues" evidence="1">
    <location>
        <begin position="104"/>
        <end position="127"/>
    </location>
</feature>
<reference evidence="2 3" key="1">
    <citation type="submission" date="2020-12" db="EMBL/GenBank/DDBJ databases">
        <authorList>
            <person name="Mahalingham V.A."/>
            <person name="Abad L.A."/>
            <person name="Dennis E.A."/>
            <person name="Alston T.C."/>
            <person name="Buckley J.R."/>
            <person name="Cao N.T."/>
            <person name="Cole K.B."/>
            <person name="Davis H.C."/>
            <person name="Fisher D.E."/>
            <person name="Jennings A.R."/>
            <person name="Litwin A.R."/>
            <person name="McCartney J.B."/>
            <person name="Mitchell K.E."/>
            <person name="Nasser J.B."/>
            <person name="Paudel P."/>
            <person name="Richoux S.A."/>
            <person name="Sisung K.L."/>
            <person name="Smith M.L."/>
            <person name="Sonnier C.R."/>
            <person name="Underwood K.G."/>
            <person name="Hunter C.W."/>
            <person name="Gottschalck B.A."/>
            <person name="Wiggina Z.F."/>
            <person name="Spears T.J."/>
            <person name="Hancock A.M."/>
            <person name="Gissendanner C.R."/>
            <person name="Findley A.M."/>
            <person name="Garlena R.A."/>
            <person name="Russell D.A."/>
            <person name="Jacobs-Sera D."/>
            <person name="Hatfull G.F."/>
        </authorList>
    </citation>
    <scope>NUCLEOTIDE SEQUENCE [LARGE SCALE GENOMIC DNA]</scope>
</reference>
<dbReference type="Pfam" id="PF23785">
    <property type="entry name" value="DUF7171"/>
    <property type="match status" value="1"/>
</dbReference>
<organism evidence="2 3">
    <name type="scientific">Gordonia phage Lilbeanie</name>
    <dbReference type="NCBI Taxonomy" id="2794947"/>
    <lineage>
        <taxon>Viruses</taxon>
        <taxon>Duplodnaviria</taxon>
        <taxon>Heunggongvirae</taxon>
        <taxon>Uroviricota</taxon>
        <taxon>Caudoviricetes</taxon>
        <taxon>Stackebrandtviridae</taxon>
        <taxon>Lilbeanievirus</taxon>
        <taxon>Lilbeanievirus lilbeanie</taxon>
    </lineage>
</organism>
<dbReference type="RefSeq" id="YP_010002615.1">
    <property type="nucleotide sequence ID" value="NC_053246.1"/>
</dbReference>
<feature type="region of interest" description="Disordered" evidence="1">
    <location>
        <begin position="104"/>
        <end position="143"/>
    </location>
</feature>
<protein>
    <submittedName>
        <fullName evidence="2">Uncharacterized protein</fullName>
    </submittedName>
</protein>
<dbReference type="GeneID" id="63027166"/>
<dbReference type="InterPro" id="IPR055595">
    <property type="entry name" value="DUF7171"/>
</dbReference>
<proteinExistence type="predicted"/>
<keyword evidence="3" id="KW-1185">Reference proteome</keyword>
<name>A0A7T1NXR0_9CAUD</name>
<evidence type="ECO:0000313" key="2">
    <source>
        <dbReference type="EMBL" id="QPO17132.1"/>
    </source>
</evidence>
<gene>
    <name evidence="2" type="primary">54</name>
    <name evidence="2" type="ORF">SEA_LILBEANIE_54</name>
</gene>
<accession>A0A7T1NXR0</accession>